<keyword evidence="1" id="KW-1133">Transmembrane helix</keyword>
<keyword evidence="1 4" id="KW-0812">Transmembrane</keyword>
<dbReference type="PATRIC" id="fig|1747903.4.peg.2264"/>
<accession>A0A1A7BYV0</accession>
<feature type="domain" description="FecR N-terminal" evidence="3">
    <location>
        <begin position="10"/>
        <end position="49"/>
    </location>
</feature>
<dbReference type="PANTHER" id="PTHR30273">
    <property type="entry name" value="PERIPLASMIC SIGNAL SENSOR AND SIGMA FACTOR ACTIVATOR FECR-RELATED"/>
    <property type="match status" value="1"/>
</dbReference>
<feature type="domain" description="FecR protein" evidence="2">
    <location>
        <begin position="114"/>
        <end position="207"/>
    </location>
</feature>
<dbReference type="RefSeq" id="WP_065308436.1">
    <property type="nucleotide sequence ID" value="NZ_LOCQ01000056.1"/>
</dbReference>
<dbReference type="InterPro" id="IPR032623">
    <property type="entry name" value="FecR_N"/>
</dbReference>
<dbReference type="PIRSF" id="PIRSF018266">
    <property type="entry name" value="FecR"/>
    <property type="match status" value="1"/>
</dbReference>
<evidence type="ECO:0000313" key="5">
    <source>
        <dbReference type="Proteomes" id="UP000092713"/>
    </source>
</evidence>
<dbReference type="Pfam" id="PF16220">
    <property type="entry name" value="DUF4880"/>
    <property type="match status" value="1"/>
</dbReference>
<dbReference type="OrthoDB" id="1100567at2"/>
<keyword evidence="1" id="KW-0472">Membrane</keyword>
<dbReference type="PANTHER" id="PTHR30273:SF2">
    <property type="entry name" value="PROTEIN FECR"/>
    <property type="match status" value="1"/>
</dbReference>
<keyword evidence="5" id="KW-1185">Reference proteome</keyword>
<name>A0A1A7BYV0_9BURK</name>
<proteinExistence type="predicted"/>
<evidence type="ECO:0000259" key="2">
    <source>
        <dbReference type="Pfam" id="PF04773"/>
    </source>
</evidence>
<evidence type="ECO:0000313" key="4">
    <source>
        <dbReference type="EMBL" id="OBV38707.1"/>
    </source>
</evidence>
<organism evidence="4 5">
    <name type="scientific">Janthinobacterium psychrotolerans</name>
    <dbReference type="NCBI Taxonomy" id="1747903"/>
    <lineage>
        <taxon>Bacteria</taxon>
        <taxon>Pseudomonadati</taxon>
        <taxon>Pseudomonadota</taxon>
        <taxon>Betaproteobacteria</taxon>
        <taxon>Burkholderiales</taxon>
        <taxon>Oxalobacteraceae</taxon>
        <taxon>Janthinobacterium</taxon>
    </lineage>
</organism>
<dbReference type="STRING" id="1747903.ASR47_100723"/>
<dbReference type="InterPro" id="IPR006860">
    <property type="entry name" value="FecR"/>
</dbReference>
<dbReference type="Gene3D" id="3.55.50.30">
    <property type="match status" value="1"/>
</dbReference>
<dbReference type="Proteomes" id="UP000092713">
    <property type="component" value="Unassembled WGS sequence"/>
</dbReference>
<comment type="caution">
    <text evidence="4">The sequence shown here is derived from an EMBL/GenBank/DDBJ whole genome shotgun (WGS) entry which is preliminary data.</text>
</comment>
<gene>
    <name evidence="4" type="ORF">ASR47_100723</name>
</gene>
<protein>
    <submittedName>
        <fullName evidence="4">Transmembrane sensor</fullName>
    </submittedName>
</protein>
<evidence type="ECO:0000256" key="1">
    <source>
        <dbReference type="SAM" id="Phobius"/>
    </source>
</evidence>
<dbReference type="GO" id="GO:0016989">
    <property type="term" value="F:sigma factor antagonist activity"/>
    <property type="evidence" value="ECO:0007669"/>
    <property type="project" value="TreeGrafter"/>
</dbReference>
<reference evidence="4 5" key="1">
    <citation type="submission" date="2016-04" db="EMBL/GenBank/DDBJ databases">
        <title>Draft genome sequence of Janthinobacterium psychrotolerans sp. nov., isolated from freshwater sediments in Denmark.</title>
        <authorList>
            <person name="Gong X."/>
            <person name="Skrivergaard S."/>
            <person name="Korsgaard B.S."/>
            <person name="Schreiber L."/>
            <person name="Marshall I.P."/>
            <person name="Finster K."/>
            <person name="Schramm A."/>
        </authorList>
    </citation>
    <scope>NUCLEOTIDE SEQUENCE [LARGE SCALE GENOMIC DNA]</scope>
    <source>
        <strain evidence="4 5">S3-2</strain>
    </source>
</reference>
<dbReference type="InterPro" id="IPR012373">
    <property type="entry name" value="Ferrdict_sens_TM"/>
</dbReference>
<dbReference type="Gene3D" id="2.60.120.1440">
    <property type="match status" value="1"/>
</dbReference>
<sequence length="331" mass="35947">MTRTIDLDLAAASWQVRRQDGLSASEEAQFQAWLDADTAHSQAYARMQHVWSGLGELHPTAVAQLAKAMPARKKPAFAWQGLASAALAICVMGAGWLGWDHVQQQPVFHQSFASARGELLDVHLPDGSVLKLDTATRVEVTLYRQRREVRLPEGQANFYVRADKERPFDVLTDSLRVTVVGTRFAVRNTHAGLGLAGETVTVEDGRVRVAPLHATGGAGAMELTAGESVQANRTGALGTVDTRLAHGALLWREGRINFDNTPLAQAVAEFERYGDTSLLIKDAEVAAMRVNGSFDTRLAADFGSALPQVLPVQLRKHGNVTEIIAQRRAAK</sequence>
<dbReference type="Pfam" id="PF04773">
    <property type="entry name" value="FecR"/>
    <property type="match status" value="1"/>
</dbReference>
<dbReference type="EMBL" id="LOCQ01000056">
    <property type="protein sequence ID" value="OBV38707.1"/>
    <property type="molecule type" value="Genomic_DNA"/>
</dbReference>
<evidence type="ECO:0000259" key="3">
    <source>
        <dbReference type="Pfam" id="PF16220"/>
    </source>
</evidence>
<feature type="transmembrane region" description="Helical" evidence="1">
    <location>
        <begin position="77"/>
        <end position="99"/>
    </location>
</feature>
<dbReference type="AlphaFoldDB" id="A0A1A7BYV0"/>